<name>A0AAX3LLC2_9RHOB</name>
<protein>
    <submittedName>
        <fullName evidence="1">Uncharacterized protein</fullName>
    </submittedName>
</protein>
<evidence type="ECO:0000313" key="2">
    <source>
        <dbReference type="Proteomes" id="UP001210770"/>
    </source>
</evidence>
<sequence length="245" mass="28506">MLALPIALPATLVAQINYETAKIKCEFDNALPERFRSSMKCATLNLWGTFHFDSSDRFETFMLSTSAKTKFSFPIKFENETFSRARYTAENQVIAAWLDKAVEKRMKAGRELAHLSDEELNNRKFSNLLIDHVSAHEHIDLQEAFLLRLRNAERSLRCASTSNHEKLSAIKRAESMFRLLKVERLEAEIWARDADSDELKIDHWGAENIPDDVQLIYAYRRYHMNRKEAFPLFNYWGEPLVGVDQ</sequence>
<accession>A0AAX3LLC2</accession>
<dbReference type="EMBL" id="CP116423">
    <property type="protein sequence ID" value="WCE69471.1"/>
    <property type="molecule type" value="Genomic_DNA"/>
</dbReference>
<organism evidence="1 2">
    <name type="scientific">Sulfitobacter faviae</name>
    <dbReference type="NCBI Taxonomy" id="1775881"/>
    <lineage>
        <taxon>Bacteria</taxon>
        <taxon>Pseudomonadati</taxon>
        <taxon>Pseudomonadota</taxon>
        <taxon>Alphaproteobacteria</taxon>
        <taxon>Rhodobacterales</taxon>
        <taxon>Roseobacteraceae</taxon>
        <taxon>Sulfitobacter</taxon>
    </lineage>
</organism>
<gene>
    <name evidence="1" type="ORF">PL336_11740</name>
</gene>
<proteinExistence type="predicted"/>
<dbReference type="AlphaFoldDB" id="A0AAX3LLC2"/>
<reference evidence="1" key="1">
    <citation type="submission" date="2023-01" db="EMBL/GenBank/DDBJ databases">
        <title>Comparative genomic analysis of cold water coral derived Sulfitobacter faviae: insights into their metabolism and habitat adaptation.</title>
        <authorList>
            <person name="Guo Y."/>
            <person name="Lin S."/>
            <person name="Huang Z."/>
            <person name="Tang K."/>
            <person name="Wang X."/>
        </authorList>
    </citation>
    <scope>NUCLEOTIDE SEQUENCE</scope>
    <source>
        <strain evidence="1">SCSIO W_1865</strain>
    </source>
</reference>
<evidence type="ECO:0000313" key="1">
    <source>
        <dbReference type="EMBL" id="WCE69471.1"/>
    </source>
</evidence>
<dbReference type="Proteomes" id="UP001210770">
    <property type="component" value="Chromosome"/>
</dbReference>
<dbReference type="RefSeq" id="WP_271687807.1">
    <property type="nucleotide sequence ID" value="NZ_CP116423.1"/>
</dbReference>